<gene>
    <name evidence="1" type="ORF">H5410_003101</name>
</gene>
<comment type="caution">
    <text evidence="1">The sequence shown here is derived from an EMBL/GenBank/DDBJ whole genome shotgun (WGS) entry which is preliminary data.</text>
</comment>
<protein>
    <submittedName>
        <fullName evidence="1">Uncharacterized protein</fullName>
    </submittedName>
</protein>
<feature type="non-terminal residue" evidence="1">
    <location>
        <position position="1"/>
    </location>
</feature>
<keyword evidence="2" id="KW-1185">Reference proteome</keyword>
<evidence type="ECO:0000313" key="2">
    <source>
        <dbReference type="Proteomes" id="UP000824120"/>
    </source>
</evidence>
<proteinExistence type="predicted"/>
<sequence>IYVTQAQSSATPTPIVDPYELLEKEWKTNEEEYDKEMSARVRPLVDENEMKDIFIKAQDNMYYERMLLMTGSRFIDWEALEEGTKSG</sequence>
<reference evidence="1 2" key="1">
    <citation type="submission" date="2020-09" db="EMBL/GenBank/DDBJ databases">
        <title>De no assembly of potato wild relative species, Solanum commersonii.</title>
        <authorList>
            <person name="Cho K."/>
        </authorList>
    </citation>
    <scope>NUCLEOTIDE SEQUENCE [LARGE SCALE GENOMIC DNA]</scope>
    <source>
        <strain evidence="1">LZ3.2</strain>
        <tissue evidence="1">Leaf</tissue>
    </source>
</reference>
<dbReference type="EMBL" id="JACXVP010000001">
    <property type="protein sequence ID" value="KAG5631384.1"/>
    <property type="molecule type" value="Genomic_DNA"/>
</dbReference>
<dbReference type="Proteomes" id="UP000824120">
    <property type="component" value="Chromosome 1"/>
</dbReference>
<dbReference type="AlphaFoldDB" id="A0A9J6B438"/>
<evidence type="ECO:0000313" key="1">
    <source>
        <dbReference type="EMBL" id="KAG5631384.1"/>
    </source>
</evidence>
<dbReference type="OrthoDB" id="1247406at2759"/>
<accession>A0A9J6B438</accession>
<name>A0A9J6B438_SOLCO</name>
<organism evidence="1 2">
    <name type="scientific">Solanum commersonii</name>
    <name type="common">Commerson's wild potato</name>
    <name type="synonym">Commerson's nightshade</name>
    <dbReference type="NCBI Taxonomy" id="4109"/>
    <lineage>
        <taxon>Eukaryota</taxon>
        <taxon>Viridiplantae</taxon>
        <taxon>Streptophyta</taxon>
        <taxon>Embryophyta</taxon>
        <taxon>Tracheophyta</taxon>
        <taxon>Spermatophyta</taxon>
        <taxon>Magnoliopsida</taxon>
        <taxon>eudicotyledons</taxon>
        <taxon>Gunneridae</taxon>
        <taxon>Pentapetalae</taxon>
        <taxon>asterids</taxon>
        <taxon>lamiids</taxon>
        <taxon>Solanales</taxon>
        <taxon>Solanaceae</taxon>
        <taxon>Solanoideae</taxon>
        <taxon>Solaneae</taxon>
        <taxon>Solanum</taxon>
    </lineage>
</organism>